<evidence type="ECO:0000313" key="8">
    <source>
        <dbReference type="EMBL" id="RWS26163.1"/>
    </source>
</evidence>
<proteinExistence type="predicted"/>
<comment type="caution">
    <text evidence="8">The sequence shown here is derived from an EMBL/GenBank/DDBJ whole genome shotgun (WGS) entry which is preliminary data.</text>
</comment>
<feature type="compositionally biased region" description="Polar residues" evidence="6">
    <location>
        <begin position="278"/>
        <end position="287"/>
    </location>
</feature>
<organism evidence="8 9">
    <name type="scientific">Leptotrombidium deliense</name>
    <dbReference type="NCBI Taxonomy" id="299467"/>
    <lineage>
        <taxon>Eukaryota</taxon>
        <taxon>Metazoa</taxon>
        <taxon>Ecdysozoa</taxon>
        <taxon>Arthropoda</taxon>
        <taxon>Chelicerata</taxon>
        <taxon>Arachnida</taxon>
        <taxon>Acari</taxon>
        <taxon>Acariformes</taxon>
        <taxon>Trombidiformes</taxon>
        <taxon>Prostigmata</taxon>
        <taxon>Anystina</taxon>
        <taxon>Parasitengona</taxon>
        <taxon>Trombiculoidea</taxon>
        <taxon>Trombiculidae</taxon>
        <taxon>Leptotrombidium</taxon>
    </lineage>
</organism>
<gene>
    <name evidence="8" type="ORF">B4U80_13002</name>
</gene>
<keyword evidence="5" id="KW-0539">Nucleus</keyword>
<evidence type="ECO:0000256" key="4">
    <source>
        <dbReference type="ARBA" id="ARBA00023204"/>
    </source>
</evidence>
<dbReference type="VEuPathDB" id="VectorBase:LDEU005877"/>
<dbReference type="GO" id="GO:0031436">
    <property type="term" value="C:BRCA1-BARD1 complex"/>
    <property type="evidence" value="ECO:0007669"/>
    <property type="project" value="TreeGrafter"/>
</dbReference>
<dbReference type="InterPro" id="IPR001357">
    <property type="entry name" value="BRCT_dom"/>
</dbReference>
<dbReference type="GO" id="GO:0070531">
    <property type="term" value="C:BRCA1-A complex"/>
    <property type="evidence" value="ECO:0007669"/>
    <property type="project" value="TreeGrafter"/>
</dbReference>
<feature type="compositionally biased region" description="Basic and acidic residues" evidence="6">
    <location>
        <begin position="218"/>
        <end position="251"/>
    </location>
</feature>
<dbReference type="InterPro" id="IPR031099">
    <property type="entry name" value="BRCA1-associated"/>
</dbReference>
<evidence type="ECO:0000259" key="7">
    <source>
        <dbReference type="PROSITE" id="PS50172"/>
    </source>
</evidence>
<evidence type="ECO:0000256" key="2">
    <source>
        <dbReference type="ARBA" id="ARBA00022737"/>
    </source>
</evidence>
<accession>A0A443SF62</accession>
<dbReference type="GO" id="GO:0004842">
    <property type="term" value="F:ubiquitin-protein transferase activity"/>
    <property type="evidence" value="ECO:0007669"/>
    <property type="project" value="TreeGrafter"/>
</dbReference>
<keyword evidence="3" id="KW-0227">DNA damage</keyword>
<keyword evidence="9" id="KW-1185">Reference proteome</keyword>
<comment type="subcellular location">
    <subcellularLocation>
        <location evidence="1">Nucleus</location>
    </subcellularLocation>
</comment>
<feature type="domain" description="BRCT" evidence="7">
    <location>
        <begin position="404"/>
        <end position="490"/>
    </location>
</feature>
<dbReference type="AlphaFoldDB" id="A0A443SF62"/>
<reference evidence="8 9" key="1">
    <citation type="journal article" date="2018" name="Gigascience">
        <title>Genomes of trombidid mites reveal novel predicted allergens and laterally-transferred genes associated with secondary metabolism.</title>
        <authorList>
            <person name="Dong X."/>
            <person name="Chaisiri K."/>
            <person name="Xia D."/>
            <person name="Armstrong S.D."/>
            <person name="Fang Y."/>
            <person name="Donnelly M.J."/>
            <person name="Kadowaki T."/>
            <person name="McGarry J.W."/>
            <person name="Darby A.C."/>
            <person name="Makepeace B.L."/>
        </authorList>
    </citation>
    <scope>NUCLEOTIDE SEQUENCE [LARGE SCALE GENOMIC DNA]</scope>
    <source>
        <strain evidence="8">UoL-UT</strain>
    </source>
</reference>
<feature type="compositionally biased region" description="Polar residues" evidence="6">
    <location>
        <begin position="252"/>
        <end position="265"/>
    </location>
</feature>
<evidence type="ECO:0000256" key="1">
    <source>
        <dbReference type="ARBA" id="ARBA00004123"/>
    </source>
</evidence>
<dbReference type="Proteomes" id="UP000288716">
    <property type="component" value="Unassembled WGS sequence"/>
</dbReference>
<dbReference type="SUPFAM" id="SSF52113">
    <property type="entry name" value="BRCT domain"/>
    <property type="match status" value="1"/>
</dbReference>
<name>A0A443SF62_9ACAR</name>
<dbReference type="InterPro" id="IPR036420">
    <property type="entry name" value="BRCT_dom_sf"/>
</dbReference>
<dbReference type="OrthoDB" id="6516617at2759"/>
<feature type="region of interest" description="Disordered" evidence="6">
    <location>
        <begin position="217"/>
        <end position="287"/>
    </location>
</feature>
<evidence type="ECO:0000256" key="5">
    <source>
        <dbReference type="ARBA" id="ARBA00023242"/>
    </source>
</evidence>
<dbReference type="PROSITE" id="PS50172">
    <property type="entry name" value="BRCT"/>
    <property type="match status" value="2"/>
</dbReference>
<evidence type="ECO:0000256" key="6">
    <source>
        <dbReference type="SAM" id="MobiDB-lite"/>
    </source>
</evidence>
<dbReference type="PANTHER" id="PTHR13763">
    <property type="entry name" value="BREAST CANCER TYPE 1 SUSCEPTIBILITY PROTEIN BRCA1"/>
    <property type="match status" value="1"/>
</dbReference>
<feature type="domain" description="BRCT" evidence="7">
    <location>
        <begin position="289"/>
        <end position="384"/>
    </location>
</feature>
<keyword evidence="2" id="KW-0677">Repeat</keyword>
<dbReference type="Gene3D" id="3.40.50.10190">
    <property type="entry name" value="BRCT domain"/>
    <property type="match status" value="2"/>
</dbReference>
<keyword evidence="4" id="KW-0234">DNA repair</keyword>
<protein>
    <submittedName>
        <fullName evidence="8">Breast cancer type 1 susceptibility protein-like isoform X1</fullName>
    </submittedName>
</protein>
<sequence length="501" mass="57230">MGDNLVEFRNNFEQWLRKCVLCRKCGKVPNSVWKAKCDHLYCDVCKESTEKCIHCACPLVNRSKKNEVFVCEELYGSLIEASKELIDELEIDVSTLKSVSPIKCASKQVRAKQMQRGKRKNLSPEKKNEVENKRMLCEDFDDFNEEKPENKFGKRSYTNKKEDIPELSRTLRKRSDKLFDKVLDSTVEKNDIEIMELKRDANVDDVKVVKIVRKRRAKQEPLENKAKAGESRKGRPPKRDPVLGSESKEISKSANVSKMSTPQKSPNKRTRTSEKTESVSTIKSESTVSKGSSVRNSIVLASTSLTKSQTNELSKFRKKFFCEYKESYDNDVTHIICRTVDENYTSRTIKYLHGLVGNKWLVNFEWIEDSLREGELLDEQAYEISGTCKDKEASNGAPKKSRTSKQKLFEGFVAYFEGKFVPQNIPPKDEMMKLFKSAGGNVADTTHRLNAAIKRGDKIIVVREDGQKHSAITESLKAVNVADFLSMITEFRINDAYINFG</sequence>
<dbReference type="GO" id="GO:0000724">
    <property type="term" value="P:double-strand break repair via homologous recombination"/>
    <property type="evidence" value="ECO:0007669"/>
    <property type="project" value="TreeGrafter"/>
</dbReference>
<evidence type="ECO:0000256" key="3">
    <source>
        <dbReference type="ARBA" id="ARBA00022763"/>
    </source>
</evidence>
<dbReference type="SMART" id="SM00292">
    <property type="entry name" value="BRCT"/>
    <property type="match status" value="2"/>
</dbReference>
<dbReference type="GO" id="GO:0045944">
    <property type="term" value="P:positive regulation of transcription by RNA polymerase II"/>
    <property type="evidence" value="ECO:0007669"/>
    <property type="project" value="TreeGrafter"/>
</dbReference>
<dbReference type="PANTHER" id="PTHR13763:SF0">
    <property type="entry name" value="BREAST CANCER TYPE 1 SUSCEPTIBILITY PROTEIN"/>
    <property type="match status" value="1"/>
</dbReference>
<dbReference type="EMBL" id="NCKV01003001">
    <property type="protein sequence ID" value="RWS26163.1"/>
    <property type="molecule type" value="Genomic_DNA"/>
</dbReference>
<dbReference type="Pfam" id="PF00533">
    <property type="entry name" value="BRCT"/>
    <property type="match status" value="1"/>
</dbReference>
<evidence type="ECO:0000313" key="9">
    <source>
        <dbReference type="Proteomes" id="UP000288716"/>
    </source>
</evidence>
<dbReference type="STRING" id="299467.A0A443SF62"/>